<comment type="caution">
    <text evidence="2">The sequence shown here is derived from an EMBL/GenBank/DDBJ whole genome shotgun (WGS) entry which is preliminary data.</text>
</comment>
<name>A0A1F7WWC7_9BACT</name>
<sequence length="261" mass="28870">MKFKSVSGYGILKHYINKTNRKAMSLMEILISVAVIGLAFTLVSQMISSGTKNVGSSMWHSERLRESQLFFKMLREDLHKAADLVSVDYTVSNPSNELTTTQKFITYSCPASENFPDPFSNVNAPVSLKVAKSTTASQTVISFTVSKLSKKTSSGTSSPGYQIQVKLNLENGKLYYIRQLTSGTPAPEDDESIIAAPGRLILTDVDFIHISHNDVLSEIYTPPRKIGSVINFFVRVKPKDDDFKKAEFKQSIKTSIEAVGL</sequence>
<reference evidence="2 3" key="1">
    <citation type="journal article" date="2016" name="Nat. Commun.">
        <title>Thousands of microbial genomes shed light on interconnected biogeochemical processes in an aquifer system.</title>
        <authorList>
            <person name="Anantharaman K."/>
            <person name="Brown C.T."/>
            <person name="Hug L.A."/>
            <person name="Sharon I."/>
            <person name="Castelle C.J."/>
            <person name="Probst A.J."/>
            <person name="Thomas B.C."/>
            <person name="Singh A."/>
            <person name="Wilkins M.J."/>
            <person name="Karaoz U."/>
            <person name="Brodie E.L."/>
            <person name="Williams K.H."/>
            <person name="Hubbard S.S."/>
            <person name="Banfield J.F."/>
        </authorList>
    </citation>
    <scope>NUCLEOTIDE SEQUENCE [LARGE SCALE GENOMIC DNA]</scope>
</reference>
<evidence type="ECO:0000313" key="3">
    <source>
        <dbReference type="Proteomes" id="UP000178735"/>
    </source>
</evidence>
<gene>
    <name evidence="2" type="ORF">A2008_03915</name>
</gene>
<keyword evidence="1" id="KW-1133">Transmembrane helix</keyword>
<evidence type="ECO:0000256" key="1">
    <source>
        <dbReference type="SAM" id="Phobius"/>
    </source>
</evidence>
<protein>
    <recommendedName>
        <fullName evidence="4">Type II secretion system protein J</fullName>
    </recommendedName>
</protein>
<dbReference type="EMBL" id="MGFH01000061">
    <property type="protein sequence ID" value="OGM06478.1"/>
    <property type="molecule type" value="Genomic_DNA"/>
</dbReference>
<dbReference type="AlphaFoldDB" id="A0A1F7WWC7"/>
<keyword evidence="1" id="KW-0472">Membrane</keyword>
<keyword evidence="1" id="KW-0812">Transmembrane</keyword>
<dbReference type="STRING" id="1817813.A2008_03915"/>
<proteinExistence type="predicted"/>
<evidence type="ECO:0008006" key="4">
    <source>
        <dbReference type="Google" id="ProtNLM"/>
    </source>
</evidence>
<feature type="transmembrane region" description="Helical" evidence="1">
    <location>
        <begin position="23"/>
        <end position="43"/>
    </location>
</feature>
<accession>A0A1F7WWC7</accession>
<dbReference type="Proteomes" id="UP000178735">
    <property type="component" value="Unassembled WGS sequence"/>
</dbReference>
<evidence type="ECO:0000313" key="2">
    <source>
        <dbReference type="EMBL" id="OGM06478.1"/>
    </source>
</evidence>
<organism evidence="2 3">
    <name type="scientific">Candidatus Wallbacteria bacterium GWC2_49_35</name>
    <dbReference type="NCBI Taxonomy" id="1817813"/>
    <lineage>
        <taxon>Bacteria</taxon>
        <taxon>Candidatus Walliibacteriota</taxon>
    </lineage>
</organism>